<sequence length="72" mass="8299">MHKLHNKYSSDGFLQILNRQLGFHHHIIFPRRIYANKALVKSIDLYTKFNSTGDIIVSGSDDKENYAMGLGY</sequence>
<reference evidence="1 2" key="1">
    <citation type="submission" date="2024-01" db="EMBL/GenBank/DDBJ databases">
        <title>The complete chloroplast genome sequence of Lithospermum erythrorhizon: insights into the phylogenetic relationship among Boraginaceae species and the maternal lineages of purple gromwells.</title>
        <authorList>
            <person name="Okada T."/>
            <person name="Watanabe K."/>
        </authorList>
    </citation>
    <scope>NUCLEOTIDE SEQUENCE [LARGE SCALE GENOMIC DNA]</scope>
</reference>
<proteinExistence type="predicted"/>
<protein>
    <submittedName>
        <fullName evidence="1">Uncharacterized protein</fullName>
    </submittedName>
</protein>
<evidence type="ECO:0000313" key="2">
    <source>
        <dbReference type="Proteomes" id="UP001454036"/>
    </source>
</evidence>
<keyword evidence="2" id="KW-1185">Reference proteome</keyword>
<dbReference type="EMBL" id="BAABME010005234">
    <property type="protein sequence ID" value="GAA0165047.1"/>
    <property type="molecule type" value="Genomic_DNA"/>
</dbReference>
<accession>A0AAV3QQ00</accession>
<dbReference type="AlphaFoldDB" id="A0AAV3QQ00"/>
<comment type="caution">
    <text evidence="1">The sequence shown here is derived from an EMBL/GenBank/DDBJ whole genome shotgun (WGS) entry which is preliminary data.</text>
</comment>
<name>A0AAV3QQ00_LITER</name>
<dbReference type="Proteomes" id="UP001454036">
    <property type="component" value="Unassembled WGS sequence"/>
</dbReference>
<gene>
    <name evidence="1" type="ORF">LIER_20547</name>
</gene>
<organism evidence="1 2">
    <name type="scientific">Lithospermum erythrorhizon</name>
    <name type="common">Purple gromwell</name>
    <name type="synonym">Lithospermum officinale var. erythrorhizon</name>
    <dbReference type="NCBI Taxonomy" id="34254"/>
    <lineage>
        <taxon>Eukaryota</taxon>
        <taxon>Viridiplantae</taxon>
        <taxon>Streptophyta</taxon>
        <taxon>Embryophyta</taxon>
        <taxon>Tracheophyta</taxon>
        <taxon>Spermatophyta</taxon>
        <taxon>Magnoliopsida</taxon>
        <taxon>eudicotyledons</taxon>
        <taxon>Gunneridae</taxon>
        <taxon>Pentapetalae</taxon>
        <taxon>asterids</taxon>
        <taxon>lamiids</taxon>
        <taxon>Boraginales</taxon>
        <taxon>Boraginaceae</taxon>
        <taxon>Boraginoideae</taxon>
        <taxon>Lithospermeae</taxon>
        <taxon>Lithospermum</taxon>
    </lineage>
</organism>
<evidence type="ECO:0000313" key="1">
    <source>
        <dbReference type="EMBL" id="GAA0165047.1"/>
    </source>
</evidence>